<dbReference type="EMBL" id="JFGV01000030">
    <property type="protein sequence ID" value="EYU15203.1"/>
    <property type="molecule type" value="Genomic_DNA"/>
</dbReference>
<dbReference type="AlphaFoldDB" id="A0A022PJT2"/>
<protein>
    <submittedName>
        <fullName evidence="1">Uncharacterized protein</fullName>
    </submittedName>
</protein>
<dbReference type="RefSeq" id="WP_036778922.1">
    <property type="nucleotide sequence ID" value="NZ_CAWLTM010000085.1"/>
</dbReference>
<proteinExistence type="predicted"/>
<reference evidence="1 2" key="1">
    <citation type="submission" date="2014-03" db="EMBL/GenBank/DDBJ databases">
        <title>Draft Genome of Photorhabdus luminescens BA1, an Egyptian Isolate.</title>
        <authorList>
            <person name="Ghazal S."/>
            <person name="Hurst S.G.IV."/>
            <person name="Morris K."/>
            <person name="Thomas K."/>
            <person name="Tisa L.S."/>
        </authorList>
    </citation>
    <scope>NUCLEOTIDE SEQUENCE [LARGE SCALE GENOMIC DNA]</scope>
    <source>
        <strain evidence="1 2">BA1</strain>
    </source>
</reference>
<comment type="caution">
    <text evidence="1">The sequence shown here is derived from an EMBL/GenBank/DDBJ whole genome shotgun (WGS) entry which is preliminary data.</text>
</comment>
<evidence type="ECO:0000313" key="1">
    <source>
        <dbReference type="EMBL" id="EYU15203.1"/>
    </source>
</evidence>
<keyword evidence="2" id="KW-1185">Reference proteome</keyword>
<organism evidence="1 2">
    <name type="scientific">Photorhabdus aegyptia</name>
    <dbReference type="NCBI Taxonomy" id="2805098"/>
    <lineage>
        <taxon>Bacteria</taxon>
        <taxon>Pseudomonadati</taxon>
        <taxon>Pseudomonadota</taxon>
        <taxon>Gammaproteobacteria</taxon>
        <taxon>Enterobacterales</taxon>
        <taxon>Morganellaceae</taxon>
        <taxon>Photorhabdus</taxon>
    </lineage>
</organism>
<name>A0A022PJT2_9GAMM</name>
<sequence length="174" mass="19400">MWPLAIVGIAVVFIMQLIFGELLYEVRVQSVRAKTDVAALFRSYASAGVQLLNHHSVGVIKSRKMQQALTTLHMTWVNTDAWCDNVASQCLWGGFISGTHVYIFRKNILSGDNGLLHGAFGELLKWSAEPDQIGFKQGFRLIDGRGKRVESLLARRLPDDVRKFVSDGALVEIL</sequence>
<accession>A0A022PJT2</accession>
<evidence type="ECO:0000313" key="2">
    <source>
        <dbReference type="Proteomes" id="UP000023464"/>
    </source>
</evidence>
<gene>
    <name evidence="1" type="ORF">BA1DRAFT_02291</name>
</gene>
<dbReference type="PATRIC" id="fig|1393736.3.peg.2338"/>
<dbReference type="Proteomes" id="UP000023464">
    <property type="component" value="Unassembled WGS sequence"/>
</dbReference>